<dbReference type="EC" id="1.1.1.44" evidence="17"/>
<reference evidence="19 20" key="1">
    <citation type="journal article" date="2019" name="Int. J. Syst. Evol. Microbiol.">
        <title>The Global Catalogue of Microorganisms (GCM) 10K type strain sequencing project: providing services to taxonomists for standard genome sequencing and annotation.</title>
        <authorList>
            <consortium name="The Broad Institute Genomics Platform"/>
            <consortium name="The Broad Institute Genome Sequencing Center for Infectious Disease"/>
            <person name="Wu L."/>
            <person name="Ma J."/>
        </authorList>
    </citation>
    <scope>NUCLEOTIDE SEQUENCE [LARGE SCALE GENOMIC DNA]</scope>
    <source>
        <strain evidence="19 20">JCM 15974</strain>
    </source>
</reference>
<evidence type="ECO:0000256" key="9">
    <source>
        <dbReference type="ARBA" id="ARBA00022741"/>
    </source>
</evidence>
<dbReference type="Gene3D" id="1.20.5.320">
    <property type="entry name" value="6-Phosphogluconate Dehydrogenase, domain 3"/>
    <property type="match status" value="1"/>
</dbReference>
<evidence type="ECO:0000256" key="4">
    <source>
        <dbReference type="ARBA" id="ARBA00008419"/>
    </source>
</evidence>
<dbReference type="InterPro" id="IPR006113">
    <property type="entry name" value="6PGDH_Gnd/GntZ"/>
</dbReference>
<feature type="domain" description="6-phosphogluconate dehydrogenase C-terminal" evidence="18">
    <location>
        <begin position="349"/>
        <end position="637"/>
    </location>
</feature>
<dbReference type="InterPro" id="IPR008927">
    <property type="entry name" value="6-PGluconate_DH-like_C_sf"/>
</dbReference>
<dbReference type="InterPro" id="IPR006184">
    <property type="entry name" value="6PGdom_BS"/>
</dbReference>
<comment type="similarity">
    <text evidence="4 17">Belongs to the 6-phosphogluconate dehydrogenase family.</text>
</comment>
<keyword evidence="11" id="KW-0067">ATP-binding</keyword>
<evidence type="ECO:0000256" key="16">
    <source>
        <dbReference type="ARBA" id="ARBA00048640"/>
    </source>
</evidence>
<evidence type="ECO:0000256" key="13">
    <source>
        <dbReference type="ARBA" id="ARBA00023064"/>
    </source>
</evidence>
<dbReference type="SUPFAM" id="SSF52540">
    <property type="entry name" value="P-loop containing nucleoside triphosphate hydrolases"/>
    <property type="match status" value="1"/>
</dbReference>
<dbReference type="CDD" id="cd02021">
    <property type="entry name" value="GntK"/>
    <property type="match status" value="1"/>
</dbReference>
<comment type="pathway">
    <text evidence="3 17">Carbohydrate degradation; pentose phosphate pathway; D-ribulose 5-phosphate from D-glucose 6-phosphate (oxidative stage): step 3/3.</text>
</comment>
<dbReference type="SUPFAM" id="SSF51735">
    <property type="entry name" value="NAD(P)-binding Rossmann-fold domains"/>
    <property type="match status" value="1"/>
</dbReference>
<dbReference type="PANTHER" id="PTHR11811">
    <property type="entry name" value="6-PHOSPHOGLUCONATE DEHYDROGENASE"/>
    <property type="match status" value="1"/>
</dbReference>
<keyword evidence="14 17" id="KW-0570">Pentose shunt</keyword>
<evidence type="ECO:0000256" key="7">
    <source>
        <dbReference type="ARBA" id="ARBA00018193"/>
    </source>
</evidence>
<evidence type="ECO:0000256" key="11">
    <source>
        <dbReference type="ARBA" id="ARBA00022840"/>
    </source>
</evidence>
<evidence type="ECO:0000256" key="10">
    <source>
        <dbReference type="ARBA" id="ARBA00022777"/>
    </source>
</evidence>
<dbReference type="NCBIfam" id="TIGR01313">
    <property type="entry name" value="therm_gnt_kin"/>
    <property type="match status" value="1"/>
</dbReference>
<dbReference type="Gene3D" id="1.10.1040.10">
    <property type="entry name" value="N-(1-d-carboxylethyl)-l-norvaline Dehydrogenase, domain 2"/>
    <property type="match status" value="1"/>
</dbReference>
<evidence type="ECO:0000256" key="3">
    <source>
        <dbReference type="ARBA" id="ARBA00004874"/>
    </source>
</evidence>
<dbReference type="PROSITE" id="PS00461">
    <property type="entry name" value="6PGD"/>
    <property type="match status" value="1"/>
</dbReference>
<comment type="pathway">
    <text evidence="2">Carbohydrate acid metabolism.</text>
</comment>
<evidence type="ECO:0000256" key="2">
    <source>
        <dbReference type="ARBA" id="ARBA00004761"/>
    </source>
</evidence>
<dbReference type="InterPro" id="IPR006183">
    <property type="entry name" value="Pgluconate_DH"/>
</dbReference>
<evidence type="ECO:0000256" key="6">
    <source>
        <dbReference type="ARBA" id="ARBA00011738"/>
    </source>
</evidence>
<dbReference type="NCBIfam" id="NF006765">
    <property type="entry name" value="PRK09287.1"/>
    <property type="match status" value="1"/>
</dbReference>
<keyword evidence="20" id="KW-1185">Reference proteome</keyword>
<evidence type="ECO:0000256" key="8">
    <source>
        <dbReference type="ARBA" id="ARBA00022679"/>
    </source>
</evidence>
<organism evidence="19 20">
    <name type="scientific">Aquimarina litoralis</name>
    <dbReference type="NCBI Taxonomy" id="584605"/>
    <lineage>
        <taxon>Bacteria</taxon>
        <taxon>Pseudomonadati</taxon>
        <taxon>Bacteroidota</taxon>
        <taxon>Flavobacteriia</taxon>
        <taxon>Flavobacteriales</taxon>
        <taxon>Flavobacteriaceae</taxon>
        <taxon>Aquimarina</taxon>
    </lineage>
</organism>
<sequence length="638" mass="70849">MQNAIVYIVFGVSGSGKTTVGKALGENLGIPFYDADDFHPKENIQKMSDGFPLNDIDRAPWLLKLADAISEWNVKEGAVLACSALKESYRNTLKGIGPNYIKWIFLEGSFELIENRLEARKNHFFKKEMLVSQFETLEKPKEGIAINIDKSIDQIINEIKSKLNTNKSEIGLIGLGVMGKSLAKNLLSNNFRLSVYNRHVDGIEVDVAKRFVEDQSESEPILGFDDLEKFVNSIEQPRTIMVMVNAGKPIDLVIEALIPLLSNGDCIIDGGNSHYKATIERSEKLAKSNIHFLGTGISGGEEGALKGPSIMPGGAKAAYERSGKYLEAIAAKDKSDRSCCTYIGPDGSGHFVKMVHNGIEYAEMQLLAETYHLLRFYLSKTPIEISDIFKNWIQNGAQSYLLEITADLLLKKENEDFLIDKILDKAGQKGTGGWSTVAALELGVSLPTISESVMARNVSGIKSKRVEASEIYKLDKSQCDLDEETFINNLEKAFIATSIINHHIGFELMQEASTTNQWELNLSEIARIWTNGCIIRSTLMEKISELFLLKNQSSLLLFPAIVQTLKSNVTALSEVVSAGLKSGYPLPVLSSAINYFYSYTSAQSSANIIQAQRDYFGAHTYQRVDKPLDQYFHTNWKS</sequence>
<dbReference type="InterPro" id="IPR006115">
    <property type="entry name" value="6PGDH_NADP-bd"/>
</dbReference>
<comment type="function">
    <text evidence="1">Catalyzes the oxidative decarboxylation of 6-phosphogluconate to ribulose 5-phosphate and CO(2), with concomitant reduction of NADP to NADPH.</text>
</comment>
<dbReference type="Pfam" id="PF00393">
    <property type="entry name" value="6PGD"/>
    <property type="match status" value="1"/>
</dbReference>
<evidence type="ECO:0000256" key="5">
    <source>
        <dbReference type="ARBA" id="ARBA00008420"/>
    </source>
</evidence>
<keyword evidence="10" id="KW-0418">Kinase</keyword>
<comment type="subunit">
    <text evidence="6">Homodimer.</text>
</comment>
<comment type="similarity">
    <text evidence="5">Belongs to the gluconokinase GntK/GntV family.</text>
</comment>
<dbReference type="InterPro" id="IPR006114">
    <property type="entry name" value="6PGDH_C"/>
</dbReference>
<dbReference type="Gene3D" id="3.40.50.300">
    <property type="entry name" value="P-loop containing nucleotide triphosphate hydrolases"/>
    <property type="match status" value="1"/>
</dbReference>
<evidence type="ECO:0000313" key="19">
    <source>
        <dbReference type="EMBL" id="GAA0722439.1"/>
    </source>
</evidence>
<dbReference type="Gene3D" id="3.40.50.720">
    <property type="entry name" value="NAD(P)-binding Rossmann-like Domain"/>
    <property type="match status" value="1"/>
</dbReference>
<gene>
    <name evidence="19" type="ORF">GCM10009430_24840</name>
</gene>
<keyword evidence="12 17" id="KW-0560">Oxidoreductase</keyword>
<evidence type="ECO:0000256" key="1">
    <source>
        <dbReference type="ARBA" id="ARBA00002526"/>
    </source>
</evidence>
<keyword evidence="8" id="KW-0808">Transferase</keyword>
<comment type="catalytic activity">
    <reaction evidence="16 17">
        <text>6-phospho-D-gluconate + NADP(+) = D-ribulose 5-phosphate + CO2 + NADPH</text>
        <dbReference type="Rhea" id="RHEA:10116"/>
        <dbReference type="ChEBI" id="CHEBI:16526"/>
        <dbReference type="ChEBI" id="CHEBI:57783"/>
        <dbReference type="ChEBI" id="CHEBI:58121"/>
        <dbReference type="ChEBI" id="CHEBI:58349"/>
        <dbReference type="ChEBI" id="CHEBI:58759"/>
        <dbReference type="EC" id="1.1.1.44"/>
    </reaction>
</comment>
<keyword evidence="9" id="KW-0547">Nucleotide-binding</keyword>
<evidence type="ECO:0000256" key="12">
    <source>
        <dbReference type="ARBA" id="ARBA00023002"/>
    </source>
</evidence>
<dbReference type="Proteomes" id="UP001501758">
    <property type="component" value="Unassembled WGS sequence"/>
</dbReference>
<dbReference type="SUPFAM" id="SSF48179">
    <property type="entry name" value="6-phosphogluconate dehydrogenase C-terminal domain-like"/>
    <property type="match status" value="1"/>
</dbReference>
<dbReference type="InterPro" id="IPR006001">
    <property type="entry name" value="Therm_gnt_kin"/>
</dbReference>
<dbReference type="PRINTS" id="PR00076">
    <property type="entry name" value="6PGDHDRGNASE"/>
</dbReference>
<dbReference type="EMBL" id="BAAAGE010000002">
    <property type="protein sequence ID" value="GAA0722439.1"/>
    <property type="molecule type" value="Genomic_DNA"/>
</dbReference>
<dbReference type="InterPro" id="IPR031322">
    <property type="entry name" value="Shikimate/glucono_kinase"/>
</dbReference>
<evidence type="ECO:0000256" key="17">
    <source>
        <dbReference type="RuleBase" id="RU000485"/>
    </source>
</evidence>
<dbReference type="InterPro" id="IPR027417">
    <property type="entry name" value="P-loop_NTPase"/>
</dbReference>
<dbReference type="InterPro" id="IPR036291">
    <property type="entry name" value="NAD(P)-bd_dom_sf"/>
</dbReference>
<evidence type="ECO:0000313" key="20">
    <source>
        <dbReference type="Proteomes" id="UP001501758"/>
    </source>
</evidence>
<comment type="caution">
    <text evidence="19">The sequence shown here is derived from an EMBL/GenBank/DDBJ whole genome shotgun (WGS) entry which is preliminary data.</text>
</comment>
<dbReference type="Pfam" id="PF01202">
    <property type="entry name" value="SKI"/>
    <property type="match status" value="1"/>
</dbReference>
<dbReference type="InterPro" id="IPR013328">
    <property type="entry name" value="6PGD_dom2"/>
</dbReference>
<proteinExistence type="inferred from homology"/>
<dbReference type="Pfam" id="PF03446">
    <property type="entry name" value="NAD_binding_2"/>
    <property type="match status" value="1"/>
</dbReference>
<comment type="catalytic activity">
    <reaction evidence="15">
        <text>D-gluconate + ATP = 6-phospho-D-gluconate + ADP + H(+)</text>
        <dbReference type="Rhea" id="RHEA:19433"/>
        <dbReference type="ChEBI" id="CHEBI:15378"/>
        <dbReference type="ChEBI" id="CHEBI:18391"/>
        <dbReference type="ChEBI" id="CHEBI:30616"/>
        <dbReference type="ChEBI" id="CHEBI:58759"/>
        <dbReference type="ChEBI" id="CHEBI:456216"/>
        <dbReference type="EC" id="2.7.1.12"/>
    </reaction>
</comment>
<evidence type="ECO:0000256" key="14">
    <source>
        <dbReference type="ARBA" id="ARBA00023126"/>
    </source>
</evidence>
<keyword evidence="17" id="KW-0521">NADP</keyword>
<dbReference type="NCBIfam" id="TIGR00873">
    <property type="entry name" value="gnd"/>
    <property type="match status" value="1"/>
</dbReference>
<evidence type="ECO:0000259" key="18">
    <source>
        <dbReference type="SMART" id="SM01350"/>
    </source>
</evidence>
<keyword evidence="13 17" id="KW-0311">Gluconate utilization</keyword>
<dbReference type="RefSeq" id="WP_343912627.1">
    <property type="nucleotide sequence ID" value="NZ_BAAAGE010000002.1"/>
</dbReference>
<protein>
    <recommendedName>
        <fullName evidence="7 17">6-phosphogluconate dehydrogenase, decarboxylating</fullName>
        <ecNumber evidence="17">1.1.1.44</ecNumber>
    </recommendedName>
</protein>
<name>A0ABN1IW57_9FLAO</name>
<accession>A0ABN1IW57</accession>
<dbReference type="SMART" id="SM01350">
    <property type="entry name" value="6PGD"/>
    <property type="match status" value="1"/>
</dbReference>
<evidence type="ECO:0000256" key="15">
    <source>
        <dbReference type="ARBA" id="ARBA00048090"/>
    </source>
</evidence>